<proteinExistence type="inferred from homology"/>
<sequence length="513" mass="59359">MLLLATLFLSLASSANLAHQVHQLPGFPLDLLTSRWFSGFYTVTSTKFLHYLFIESETNPATDPVVVFFNGGPGGASIMLAFYGLGPLYADKNESDATFTLTHFDGSWCKNASLLFLDNPAGVGYSYADTFYDDVHNDNTFQIDALEFMVQFYEDWPELKRNPLYISGGSYGGIYAPRLAYAIHVHNQELSLLPNSTLINLQGFIIANGAIDYNHDPHVSSLDMLLHYSIIPYALHEQYNARKCRVQWIWFYYEYMKKLPHPRCQDMFAKALEMVDYDIYDLRELNKEPPEQEYQTLKDVSRDKFRLYGKAMVNGQPKVYKRFVASPMHDLMPASLTNPFSHSRQEHACLKSMDPSFIDEVHQSYTFTDYINREDVREALHVPYYVPAYRDTYEGLTYLPNFEGSAWIYDIFYKYGYKMLHLMGDADGILSMRGFWKWVKTMEWPVTTEWNPWIYEFEDGSTDILGYQKQWGGKVTLATIHGEGHSGLLTKIFRSKTLVTNFMFDKHLFETSQ</sequence>
<reference evidence="3" key="1">
    <citation type="submission" date="2019-06" db="EMBL/GenBank/DDBJ databases">
        <authorList>
            <person name="Zheng W."/>
        </authorList>
    </citation>
    <scope>NUCLEOTIDE SEQUENCE</scope>
    <source>
        <strain evidence="3">QDHG01</strain>
    </source>
</reference>
<accession>A0A8J8NPR6</accession>
<dbReference type="PRINTS" id="PR00724">
    <property type="entry name" value="CRBOXYPTASEC"/>
</dbReference>
<dbReference type="Gene3D" id="3.40.50.12670">
    <property type="match status" value="1"/>
</dbReference>
<dbReference type="GO" id="GO:0006508">
    <property type="term" value="P:proteolysis"/>
    <property type="evidence" value="ECO:0007669"/>
    <property type="project" value="InterPro"/>
</dbReference>
<dbReference type="OrthoDB" id="443318at2759"/>
<dbReference type="AlphaFoldDB" id="A0A8J8NPR6"/>
<dbReference type="SUPFAM" id="SSF53474">
    <property type="entry name" value="alpha/beta-Hydrolases"/>
    <property type="match status" value="1"/>
</dbReference>
<dbReference type="InterPro" id="IPR029058">
    <property type="entry name" value="AB_hydrolase_fold"/>
</dbReference>
<protein>
    <submittedName>
        <fullName evidence="3">Uncharacterized protein</fullName>
    </submittedName>
</protein>
<feature type="chain" id="PRO_5035180862" evidence="2">
    <location>
        <begin position="19"/>
        <end position="513"/>
    </location>
</feature>
<name>A0A8J8NPR6_HALGN</name>
<dbReference type="Proteomes" id="UP000785679">
    <property type="component" value="Unassembled WGS sequence"/>
</dbReference>
<keyword evidence="4" id="KW-1185">Reference proteome</keyword>
<dbReference type="GO" id="GO:0004185">
    <property type="term" value="F:serine-type carboxypeptidase activity"/>
    <property type="evidence" value="ECO:0007669"/>
    <property type="project" value="InterPro"/>
</dbReference>
<dbReference type="Pfam" id="PF00450">
    <property type="entry name" value="Peptidase_S10"/>
    <property type="match status" value="1"/>
</dbReference>
<evidence type="ECO:0000256" key="1">
    <source>
        <dbReference type="ARBA" id="ARBA00009431"/>
    </source>
</evidence>
<evidence type="ECO:0000313" key="3">
    <source>
        <dbReference type="EMBL" id="TNV79657.1"/>
    </source>
</evidence>
<evidence type="ECO:0000313" key="4">
    <source>
        <dbReference type="Proteomes" id="UP000785679"/>
    </source>
</evidence>
<dbReference type="Gene3D" id="3.40.50.1820">
    <property type="entry name" value="alpha/beta hydrolase"/>
    <property type="match status" value="1"/>
</dbReference>
<dbReference type="PANTHER" id="PTHR11802">
    <property type="entry name" value="SERINE PROTEASE FAMILY S10 SERINE CARBOXYPEPTIDASE"/>
    <property type="match status" value="1"/>
</dbReference>
<dbReference type="PANTHER" id="PTHR11802:SF201">
    <property type="entry name" value="CARBOXYPEPTIDASE"/>
    <property type="match status" value="1"/>
</dbReference>
<gene>
    <name evidence="3" type="ORF">FGO68_gene7932</name>
</gene>
<comment type="similarity">
    <text evidence="1">Belongs to the peptidase S10 family.</text>
</comment>
<dbReference type="InterPro" id="IPR001563">
    <property type="entry name" value="Peptidase_S10"/>
</dbReference>
<feature type="signal peptide" evidence="2">
    <location>
        <begin position="1"/>
        <end position="18"/>
    </location>
</feature>
<organism evidence="3 4">
    <name type="scientific">Halteria grandinella</name>
    <dbReference type="NCBI Taxonomy" id="5974"/>
    <lineage>
        <taxon>Eukaryota</taxon>
        <taxon>Sar</taxon>
        <taxon>Alveolata</taxon>
        <taxon>Ciliophora</taxon>
        <taxon>Intramacronucleata</taxon>
        <taxon>Spirotrichea</taxon>
        <taxon>Stichotrichia</taxon>
        <taxon>Sporadotrichida</taxon>
        <taxon>Halteriidae</taxon>
        <taxon>Halteria</taxon>
    </lineage>
</organism>
<keyword evidence="2" id="KW-0732">Signal</keyword>
<evidence type="ECO:0000256" key="2">
    <source>
        <dbReference type="SAM" id="SignalP"/>
    </source>
</evidence>
<comment type="caution">
    <text evidence="3">The sequence shown here is derived from an EMBL/GenBank/DDBJ whole genome shotgun (WGS) entry which is preliminary data.</text>
</comment>
<dbReference type="EMBL" id="RRYP01008621">
    <property type="protein sequence ID" value="TNV79657.1"/>
    <property type="molecule type" value="Genomic_DNA"/>
</dbReference>